<dbReference type="Proteomes" id="UP000007305">
    <property type="component" value="Chromosome 10"/>
</dbReference>
<sequence length="95" mass="10283">MAQQLVGRITMEVAPSKLPSTMARCARLPRNLDTIAEDDDDKEAAAMESTRELPLRNASRGAQVVVVDAPVHCADKLACYLAPMAKTTECLKIKA</sequence>
<dbReference type="AlphaFoldDB" id="A0A804RIZ4"/>
<dbReference type="FunCoup" id="A0A804RIZ4">
    <property type="interactions" value="508"/>
</dbReference>
<reference evidence="2" key="1">
    <citation type="journal article" date="2009" name="Science">
        <title>The B73 maize genome: complexity, diversity, and dynamics.</title>
        <authorList>
            <person name="Schnable P.S."/>
            <person name="Ware D."/>
            <person name="Fulton R.S."/>
            <person name="Stein J.C."/>
            <person name="Wei F."/>
            <person name="Pasternak S."/>
            <person name="Liang C."/>
            <person name="Zhang J."/>
            <person name="Fulton L."/>
            <person name="Graves T.A."/>
            <person name="Minx P."/>
            <person name="Reily A.D."/>
            <person name="Courtney L."/>
            <person name="Kruchowski S.S."/>
            <person name="Tomlinson C."/>
            <person name="Strong C."/>
            <person name="Delehaunty K."/>
            <person name="Fronick C."/>
            <person name="Courtney B."/>
            <person name="Rock S.M."/>
            <person name="Belter E."/>
            <person name="Du F."/>
            <person name="Kim K."/>
            <person name="Abbott R.M."/>
            <person name="Cotton M."/>
            <person name="Levy A."/>
            <person name="Marchetto P."/>
            <person name="Ochoa K."/>
            <person name="Jackson S.M."/>
            <person name="Gillam B."/>
            <person name="Chen W."/>
            <person name="Yan L."/>
            <person name="Higginbotham J."/>
            <person name="Cardenas M."/>
            <person name="Waligorski J."/>
            <person name="Applebaum E."/>
            <person name="Phelps L."/>
            <person name="Falcone J."/>
            <person name="Kanchi K."/>
            <person name="Thane T."/>
            <person name="Scimone A."/>
            <person name="Thane N."/>
            <person name="Henke J."/>
            <person name="Wang T."/>
            <person name="Ruppert J."/>
            <person name="Shah N."/>
            <person name="Rotter K."/>
            <person name="Hodges J."/>
            <person name="Ingenthron E."/>
            <person name="Cordes M."/>
            <person name="Kohlberg S."/>
            <person name="Sgro J."/>
            <person name="Delgado B."/>
            <person name="Mead K."/>
            <person name="Chinwalla A."/>
            <person name="Leonard S."/>
            <person name="Crouse K."/>
            <person name="Collura K."/>
            <person name="Kudrna D."/>
            <person name="Currie J."/>
            <person name="He R."/>
            <person name="Angelova A."/>
            <person name="Rajasekar S."/>
            <person name="Mueller T."/>
            <person name="Lomeli R."/>
            <person name="Scara G."/>
            <person name="Ko A."/>
            <person name="Delaney K."/>
            <person name="Wissotski M."/>
            <person name="Lopez G."/>
            <person name="Campos D."/>
            <person name="Braidotti M."/>
            <person name="Ashley E."/>
            <person name="Golser W."/>
            <person name="Kim H."/>
            <person name="Lee S."/>
            <person name="Lin J."/>
            <person name="Dujmic Z."/>
            <person name="Kim W."/>
            <person name="Talag J."/>
            <person name="Zuccolo A."/>
            <person name="Fan C."/>
            <person name="Sebastian A."/>
            <person name="Kramer M."/>
            <person name="Spiegel L."/>
            <person name="Nascimento L."/>
            <person name="Zutavern T."/>
            <person name="Miller B."/>
            <person name="Ambroise C."/>
            <person name="Muller S."/>
            <person name="Spooner W."/>
            <person name="Narechania A."/>
            <person name="Ren L."/>
            <person name="Wei S."/>
            <person name="Kumari S."/>
            <person name="Faga B."/>
            <person name="Levy M.J."/>
            <person name="McMahan L."/>
            <person name="Van Buren P."/>
            <person name="Vaughn M.W."/>
            <person name="Ying K."/>
            <person name="Yeh C.-T."/>
            <person name="Emrich S.J."/>
            <person name="Jia Y."/>
            <person name="Kalyanaraman A."/>
            <person name="Hsia A.-P."/>
            <person name="Barbazuk W.B."/>
            <person name="Baucom R.S."/>
            <person name="Brutnell T.P."/>
            <person name="Carpita N.C."/>
            <person name="Chaparro C."/>
            <person name="Chia J.-M."/>
            <person name="Deragon J.-M."/>
            <person name="Estill J.C."/>
            <person name="Fu Y."/>
            <person name="Jeddeloh J.A."/>
            <person name="Han Y."/>
            <person name="Lee H."/>
            <person name="Li P."/>
            <person name="Lisch D.R."/>
            <person name="Liu S."/>
            <person name="Liu Z."/>
            <person name="Nagel D.H."/>
            <person name="McCann M.C."/>
            <person name="SanMiguel P."/>
            <person name="Myers A.M."/>
            <person name="Nettleton D."/>
            <person name="Nguyen J."/>
            <person name="Penning B.W."/>
            <person name="Ponnala L."/>
            <person name="Schneider K.L."/>
            <person name="Schwartz D.C."/>
            <person name="Sharma A."/>
            <person name="Soderlund C."/>
            <person name="Springer N.M."/>
            <person name="Sun Q."/>
            <person name="Wang H."/>
            <person name="Waterman M."/>
            <person name="Westerman R."/>
            <person name="Wolfgruber T.K."/>
            <person name="Yang L."/>
            <person name="Yu Y."/>
            <person name="Zhang L."/>
            <person name="Zhou S."/>
            <person name="Zhu Q."/>
            <person name="Bennetzen J.L."/>
            <person name="Dawe R.K."/>
            <person name="Jiang J."/>
            <person name="Jiang N."/>
            <person name="Presting G.G."/>
            <person name="Wessler S.R."/>
            <person name="Aluru S."/>
            <person name="Martienssen R.A."/>
            <person name="Clifton S.W."/>
            <person name="McCombie W.R."/>
            <person name="Wing R.A."/>
            <person name="Wilson R.K."/>
        </authorList>
    </citation>
    <scope>NUCLEOTIDE SEQUENCE [LARGE SCALE GENOMIC DNA]</scope>
    <source>
        <strain evidence="2">cv. B73</strain>
    </source>
</reference>
<reference evidence="1" key="2">
    <citation type="submission" date="2019-07" db="EMBL/GenBank/DDBJ databases">
        <authorList>
            <person name="Seetharam A."/>
            <person name="Woodhouse M."/>
            <person name="Cannon E."/>
        </authorList>
    </citation>
    <scope>NUCLEOTIDE SEQUENCE [LARGE SCALE GENOMIC DNA]</scope>
    <source>
        <strain evidence="1">cv. B73</strain>
    </source>
</reference>
<evidence type="ECO:0000313" key="2">
    <source>
        <dbReference type="Proteomes" id="UP000007305"/>
    </source>
</evidence>
<name>A0A804RIZ4_MAIZE</name>
<protein>
    <submittedName>
        <fullName evidence="1">Uncharacterized protein</fullName>
    </submittedName>
</protein>
<dbReference type="InParanoid" id="A0A804RIZ4"/>
<dbReference type="Gramene" id="Zm00001eb413400_T001">
    <property type="protein sequence ID" value="Zm00001eb413400_P001"/>
    <property type="gene ID" value="Zm00001eb413400"/>
</dbReference>
<proteinExistence type="predicted"/>
<dbReference type="EnsemblPlants" id="Zm00001eb413400_T001">
    <property type="protein sequence ID" value="Zm00001eb413400_P001"/>
    <property type="gene ID" value="Zm00001eb413400"/>
</dbReference>
<evidence type="ECO:0000313" key="1">
    <source>
        <dbReference type="EnsemblPlants" id="Zm00001eb413400_P001"/>
    </source>
</evidence>
<keyword evidence="2" id="KW-1185">Reference proteome</keyword>
<reference evidence="1" key="3">
    <citation type="submission" date="2021-05" db="UniProtKB">
        <authorList>
            <consortium name="EnsemblPlants"/>
        </authorList>
    </citation>
    <scope>IDENTIFICATION</scope>
    <source>
        <strain evidence="1">cv. B73</strain>
    </source>
</reference>
<organism evidence="1 2">
    <name type="scientific">Zea mays</name>
    <name type="common">Maize</name>
    <dbReference type="NCBI Taxonomy" id="4577"/>
    <lineage>
        <taxon>Eukaryota</taxon>
        <taxon>Viridiplantae</taxon>
        <taxon>Streptophyta</taxon>
        <taxon>Embryophyta</taxon>
        <taxon>Tracheophyta</taxon>
        <taxon>Spermatophyta</taxon>
        <taxon>Magnoliopsida</taxon>
        <taxon>Liliopsida</taxon>
        <taxon>Poales</taxon>
        <taxon>Poaceae</taxon>
        <taxon>PACMAD clade</taxon>
        <taxon>Panicoideae</taxon>
        <taxon>Andropogonodae</taxon>
        <taxon>Andropogoneae</taxon>
        <taxon>Tripsacinae</taxon>
        <taxon>Zea</taxon>
    </lineage>
</organism>
<accession>A0A804RIZ4</accession>